<gene>
    <name evidence="1" type="ORF">Pr1d_12150</name>
</gene>
<keyword evidence="2" id="KW-1185">Reference proteome</keyword>
<accession>A0A5B9Q4K0</accession>
<proteinExistence type="predicted"/>
<dbReference type="AlphaFoldDB" id="A0A5B9Q4K0"/>
<evidence type="ECO:0000313" key="2">
    <source>
        <dbReference type="Proteomes" id="UP000323917"/>
    </source>
</evidence>
<reference evidence="1 2" key="1">
    <citation type="submission" date="2019-08" db="EMBL/GenBank/DDBJ databases">
        <title>Deep-cultivation of Planctomycetes and their phenomic and genomic characterization uncovers novel biology.</title>
        <authorList>
            <person name="Wiegand S."/>
            <person name="Jogler M."/>
            <person name="Boedeker C."/>
            <person name="Pinto D."/>
            <person name="Vollmers J."/>
            <person name="Rivas-Marin E."/>
            <person name="Kohn T."/>
            <person name="Peeters S.H."/>
            <person name="Heuer A."/>
            <person name="Rast P."/>
            <person name="Oberbeckmann S."/>
            <person name="Bunk B."/>
            <person name="Jeske O."/>
            <person name="Meyerdierks A."/>
            <person name="Storesund J.E."/>
            <person name="Kallscheuer N."/>
            <person name="Luecker S."/>
            <person name="Lage O.M."/>
            <person name="Pohl T."/>
            <person name="Merkel B.J."/>
            <person name="Hornburger P."/>
            <person name="Mueller R.-W."/>
            <person name="Bruemmer F."/>
            <person name="Labrenz M."/>
            <person name="Spormann A.M."/>
            <person name="Op den Camp H."/>
            <person name="Overmann J."/>
            <person name="Amann R."/>
            <person name="Jetten M.S.M."/>
            <person name="Mascher T."/>
            <person name="Medema M.H."/>
            <person name="Devos D.P."/>
            <person name="Kaster A.-K."/>
            <person name="Ovreas L."/>
            <person name="Rohde M."/>
            <person name="Galperin M.Y."/>
            <person name="Jogler C."/>
        </authorList>
    </citation>
    <scope>NUCLEOTIDE SEQUENCE [LARGE SCALE GENOMIC DNA]</scope>
    <source>
        <strain evidence="1 2">Pr1d</strain>
    </source>
</reference>
<dbReference type="KEGG" id="bgok:Pr1d_12150"/>
<dbReference type="RefSeq" id="WP_148072650.1">
    <property type="nucleotide sequence ID" value="NZ_CP042913.1"/>
</dbReference>
<organism evidence="1 2">
    <name type="scientific">Bythopirellula goksoeyrii</name>
    <dbReference type="NCBI Taxonomy" id="1400387"/>
    <lineage>
        <taxon>Bacteria</taxon>
        <taxon>Pseudomonadati</taxon>
        <taxon>Planctomycetota</taxon>
        <taxon>Planctomycetia</taxon>
        <taxon>Pirellulales</taxon>
        <taxon>Lacipirellulaceae</taxon>
        <taxon>Bythopirellula</taxon>
    </lineage>
</organism>
<evidence type="ECO:0000313" key="1">
    <source>
        <dbReference type="EMBL" id="QEG33944.1"/>
    </source>
</evidence>
<sequence length="95" mass="10722">MRDPVRLPEANKVERYTHPPIVPELALLVPAYKFWLSTGTRILVEMGHSNRDNGRLQQRLRALLQPNIDQFSDASGSLGLCTCALVWTRQPLAGR</sequence>
<protein>
    <submittedName>
        <fullName evidence="1">Uncharacterized protein</fullName>
    </submittedName>
</protein>
<dbReference type="Proteomes" id="UP000323917">
    <property type="component" value="Chromosome"/>
</dbReference>
<name>A0A5B9Q4K0_9BACT</name>
<dbReference type="EMBL" id="CP042913">
    <property type="protein sequence ID" value="QEG33944.1"/>
    <property type="molecule type" value="Genomic_DNA"/>
</dbReference>